<keyword evidence="4" id="KW-1185">Reference proteome</keyword>
<dbReference type="SUPFAM" id="SSF53720">
    <property type="entry name" value="ALDH-like"/>
    <property type="match status" value="1"/>
</dbReference>
<evidence type="ECO:0000259" key="2">
    <source>
        <dbReference type="Pfam" id="PF00171"/>
    </source>
</evidence>
<name>E4RQA7_LEAB4</name>
<dbReference type="InterPro" id="IPR015590">
    <property type="entry name" value="Aldehyde_DH_dom"/>
</dbReference>
<dbReference type="RefSeq" id="WP_013408531.1">
    <property type="nucleotide sequence ID" value="NC_014655.1"/>
</dbReference>
<sequence length="485" mass="52184">MREEINQLVTQAHEAYLSLRKTTFKQRAELMNLIADEIEALGEELIQTAHEETHLPVARLTGEKGRTIFQWRSYGAALAAGTVLDVRIDTALPERTPARPDIRKTYVGLGPVVVFGASNFPFAFSTAGGDTASAIAAGCSVIVKGHDAHKKTAQIMGDAITRAIQKAGYHAGTFAQVFPTNRQASQELVKHPLVKAVGFTGSYAGGKALFDIANQRPEPIPVFSEMGSVNPVFVLPEKMKNSPVEVAQQYIASLTLGVGQFCTNPGILVVPAGQQDFQKALVEAAAQVAPCKMLHEGIAASYVQNMNTLTAQENVEILHSASSTEKGVGAAALAFTTAETFLANQALQEEVFGPFGLVVAYSNPKQLEEIAQKIHGQLTCTVLGEEAEIAQYEDLILYITDKCGRILFNGFPTGVEVVSSMHHGGPFPACTDSRFTSVGPDSIRRFARPVSYQNVPDAYLPAELKNANPLGLYRLVDGKITQEAL</sequence>
<dbReference type="PANTHER" id="PTHR43353">
    <property type="entry name" value="SUCCINATE-SEMIALDEHYDE DEHYDROGENASE, MITOCHONDRIAL"/>
    <property type="match status" value="1"/>
</dbReference>
<protein>
    <submittedName>
        <fullName evidence="3">Aldehyde Dehydrogenase</fullName>
    </submittedName>
</protein>
<keyword evidence="1" id="KW-0560">Oxidoreductase</keyword>
<dbReference type="AlphaFoldDB" id="E4RQA7"/>
<dbReference type="STRING" id="649349.Lbys_1775"/>
<dbReference type="eggNOG" id="COG1012">
    <property type="taxonomic scope" value="Bacteria"/>
</dbReference>
<proteinExistence type="predicted"/>
<organism evidence="3 4">
    <name type="scientific">Leadbetterella byssophila (strain DSM 17132 / JCM 16389 / KACC 11308 / NBRC 106382 / 4M15)</name>
    <dbReference type="NCBI Taxonomy" id="649349"/>
    <lineage>
        <taxon>Bacteria</taxon>
        <taxon>Pseudomonadati</taxon>
        <taxon>Bacteroidota</taxon>
        <taxon>Cytophagia</taxon>
        <taxon>Cytophagales</taxon>
        <taxon>Leadbetterellaceae</taxon>
        <taxon>Leadbetterella</taxon>
    </lineage>
</organism>
<dbReference type="Pfam" id="PF00171">
    <property type="entry name" value="Aldedh"/>
    <property type="match status" value="1"/>
</dbReference>
<dbReference type="CDD" id="cd07129">
    <property type="entry name" value="ALDH_KGSADH"/>
    <property type="match status" value="1"/>
</dbReference>
<dbReference type="InterPro" id="IPR050740">
    <property type="entry name" value="Aldehyde_DH_Superfamily"/>
</dbReference>
<dbReference type="InterPro" id="IPR044151">
    <property type="entry name" value="ALDH_KGSADH"/>
</dbReference>
<accession>E4RQA7</accession>
<gene>
    <name evidence="3" type="ordered locus">Lbys_1775</name>
</gene>
<feature type="domain" description="Aldehyde dehydrogenase" evidence="2">
    <location>
        <begin position="2"/>
        <end position="417"/>
    </location>
</feature>
<evidence type="ECO:0000256" key="1">
    <source>
        <dbReference type="ARBA" id="ARBA00023002"/>
    </source>
</evidence>
<dbReference type="InterPro" id="IPR016161">
    <property type="entry name" value="Ald_DH/histidinol_DH"/>
</dbReference>
<dbReference type="GO" id="GO:0016620">
    <property type="term" value="F:oxidoreductase activity, acting on the aldehyde or oxo group of donors, NAD or NADP as acceptor"/>
    <property type="evidence" value="ECO:0007669"/>
    <property type="project" value="InterPro"/>
</dbReference>
<dbReference type="EMBL" id="CP002305">
    <property type="protein sequence ID" value="ADQ17482.1"/>
    <property type="molecule type" value="Genomic_DNA"/>
</dbReference>
<reference key="1">
    <citation type="submission" date="2010-11" db="EMBL/GenBank/DDBJ databases">
        <title>The complete genome of Leadbetterella byssophila DSM 17132.</title>
        <authorList>
            <consortium name="US DOE Joint Genome Institute (JGI-PGF)"/>
            <person name="Lucas S."/>
            <person name="Copeland A."/>
            <person name="Lapidus A."/>
            <person name="Glavina del Rio T."/>
            <person name="Dalin E."/>
            <person name="Tice H."/>
            <person name="Bruce D."/>
            <person name="Goodwin L."/>
            <person name="Pitluck S."/>
            <person name="Kyrpides N."/>
            <person name="Mavromatis K."/>
            <person name="Ivanova N."/>
            <person name="Teshima H."/>
            <person name="Brettin T."/>
            <person name="Detter J.C."/>
            <person name="Han C."/>
            <person name="Tapia R."/>
            <person name="Land M."/>
            <person name="Hauser L."/>
            <person name="Markowitz V."/>
            <person name="Cheng J.-F."/>
            <person name="Hugenholtz P."/>
            <person name="Woyke T."/>
            <person name="Wu D."/>
            <person name="Tindall B."/>
            <person name="Pomrenke H.G."/>
            <person name="Brambilla E."/>
            <person name="Klenk H.-P."/>
            <person name="Eisen J.A."/>
        </authorList>
    </citation>
    <scope>NUCLEOTIDE SEQUENCE [LARGE SCALE GENOMIC DNA]</scope>
    <source>
        <strain>DSM 17132</strain>
    </source>
</reference>
<dbReference type="Proteomes" id="UP000007435">
    <property type="component" value="Chromosome"/>
</dbReference>
<dbReference type="InterPro" id="IPR016163">
    <property type="entry name" value="Ald_DH_C"/>
</dbReference>
<evidence type="ECO:0000313" key="3">
    <source>
        <dbReference type="EMBL" id="ADQ17482.1"/>
    </source>
</evidence>
<dbReference type="InterPro" id="IPR016162">
    <property type="entry name" value="Ald_DH_N"/>
</dbReference>
<reference evidence="3 4" key="2">
    <citation type="journal article" date="2011" name="Stand. Genomic Sci.">
        <title>Complete genome sequence of Leadbetterella byssophila type strain (4M15).</title>
        <authorList>
            <person name="Abt B."/>
            <person name="Teshima H."/>
            <person name="Lucas S."/>
            <person name="Lapidus A."/>
            <person name="Del Rio T.G."/>
            <person name="Nolan M."/>
            <person name="Tice H."/>
            <person name="Cheng J.F."/>
            <person name="Pitluck S."/>
            <person name="Liolios K."/>
            <person name="Pagani I."/>
            <person name="Ivanova N."/>
            <person name="Mavromatis K."/>
            <person name="Pati A."/>
            <person name="Tapia R."/>
            <person name="Han C."/>
            <person name="Goodwin L."/>
            <person name="Chen A."/>
            <person name="Palaniappan K."/>
            <person name="Land M."/>
            <person name="Hauser L."/>
            <person name="Chang Y.J."/>
            <person name="Jeffries C.D."/>
            <person name="Rohde M."/>
            <person name="Goker M."/>
            <person name="Tindall B.J."/>
            <person name="Detter J.C."/>
            <person name="Woyke T."/>
            <person name="Bristow J."/>
            <person name="Eisen J.A."/>
            <person name="Markowitz V."/>
            <person name="Hugenholtz P."/>
            <person name="Klenk H.P."/>
            <person name="Kyrpides N.C."/>
        </authorList>
    </citation>
    <scope>NUCLEOTIDE SEQUENCE [LARGE SCALE GENOMIC DNA]</scope>
    <source>
        <strain evidence="4">DSM 17132 / JCM 16389 / KACC 11308 / NBRC 106382 / 4M15</strain>
    </source>
</reference>
<dbReference type="Gene3D" id="3.40.309.10">
    <property type="entry name" value="Aldehyde Dehydrogenase, Chain A, domain 2"/>
    <property type="match status" value="1"/>
</dbReference>
<dbReference type="PANTHER" id="PTHR43353:SF3">
    <property type="entry name" value="ALDEHYDE DEHYDROGENASE-RELATED"/>
    <property type="match status" value="1"/>
</dbReference>
<dbReference type="KEGG" id="lby:Lbys_1775"/>
<dbReference type="Gene3D" id="3.40.605.10">
    <property type="entry name" value="Aldehyde Dehydrogenase, Chain A, domain 1"/>
    <property type="match status" value="1"/>
</dbReference>
<dbReference type="HOGENOM" id="CLU_027555_0_0_10"/>
<evidence type="ECO:0000313" key="4">
    <source>
        <dbReference type="Proteomes" id="UP000007435"/>
    </source>
</evidence>
<dbReference type="OrthoDB" id="9770537at2"/>